<comment type="caution">
    <text evidence="6">The sequence shown here is derived from an EMBL/GenBank/DDBJ whole genome shotgun (WGS) entry which is preliminary data.</text>
</comment>
<feature type="region of interest" description="Disordered" evidence="2">
    <location>
        <begin position="528"/>
        <end position="599"/>
    </location>
</feature>
<name>A0A4R2QCW0_9PSEU</name>
<evidence type="ECO:0000313" key="6">
    <source>
        <dbReference type="EMBL" id="TCP46797.1"/>
    </source>
</evidence>
<evidence type="ECO:0000256" key="1">
    <source>
        <dbReference type="ARBA" id="ARBA00006068"/>
    </source>
</evidence>
<comment type="similarity">
    <text evidence="1">Belongs to the LytR/CpsA/Psr (LCP) family.</text>
</comment>
<protein>
    <submittedName>
        <fullName evidence="6">LytR family transcriptional attenuator</fullName>
    </submittedName>
</protein>
<dbReference type="InterPro" id="IPR004474">
    <property type="entry name" value="LytR_CpsA_psr"/>
</dbReference>
<dbReference type="InterPro" id="IPR027381">
    <property type="entry name" value="LytR/CpsA/Psr_C"/>
</dbReference>
<dbReference type="Gene3D" id="3.40.630.190">
    <property type="entry name" value="LCP protein"/>
    <property type="match status" value="1"/>
</dbReference>
<feature type="region of interest" description="Disordered" evidence="2">
    <location>
        <begin position="444"/>
        <end position="464"/>
    </location>
</feature>
<evidence type="ECO:0000313" key="7">
    <source>
        <dbReference type="Proteomes" id="UP000294911"/>
    </source>
</evidence>
<keyword evidence="7" id="KW-1185">Reference proteome</keyword>
<dbReference type="NCBIfam" id="TIGR00350">
    <property type="entry name" value="lytR_cpsA_psr"/>
    <property type="match status" value="1"/>
</dbReference>
<feature type="compositionally biased region" description="Basic and acidic residues" evidence="2">
    <location>
        <begin position="22"/>
        <end position="33"/>
    </location>
</feature>
<dbReference type="Pfam" id="PF03816">
    <property type="entry name" value="LytR_cpsA_psr"/>
    <property type="match status" value="1"/>
</dbReference>
<evidence type="ECO:0000259" key="4">
    <source>
        <dbReference type="Pfam" id="PF03816"/>
    </source>
</evidence>
<keyword evidence="3" id="KW-0472">Membrane</keyword>
<dbReference type="Pfam" id="PF13399">
    <property type="entry name" value="LytR_C"/>
    <property type="match status" value="1"/>
</dbReference>
<dbReference type="PANTHER" id="PTHR33392">
    <property type="entry name" value="POLYISOPRENYL-TEICHOIC ACID--PEPTIDOGLYCAN TEICHOIC ACID TRANSFERASE TAGU"/>
    <property type="match status" value="1"/>
</dbReference>
<dbReference type="AlphaFoldDB" id="A0A4R2QCW0"/>
<feature type="domain" description="Cell envelope-related transcriptional attenuator" evidence="4">
    <location>
        <begin position="195"/>
        <end position="365"/>
    </location>
</feature>
<evidence type="ECO:0000256" key="2">
    <source>
        <dbReference type="SAM" id="MobiDB-lite"/>
    </source>
</evidence>
<accession>A0A4R2QCW0</accession>
<sequence length="599" mass="62777">MENGPPRRPYRPNGPGRPQGPRGRELPPYDARRSPNQYPGSRGAMRGRLDPPRGADAPTQPGGRPVQPNRQQRATVRPVEPDPPTGGGGGRRPPPGKKRKRSGMGPIRGAKIALALVSALIMTVTGYAWATLNGLTDGMTLADVIGSEGGGEMPADGAIDILLVGMDSRTDAQGNPLPEKVLRELRAGVSDGETNTDTLILVHIPNDGSKATAISLPRDTYVDIPGYGQHKLNSAYARAKATARNELQQEGVADSSELEVRSNQEGAKNLIGTVEQLTGTTIDHYAEVNLLGFSEITKAVGGVEVCLNEPVQEEYSGANFQAGVQTISGAKALSFVRQRHGLPRGDLDRIVRQQVFMAGLAQRILSAGTLADQGKLNELIEAMKKSVVLDQGWDILGFAQRMRGLTGGQIEFDTIPIENMELYTPEDGVALEVDPARVQEFVSGLTGEPKPDNNGGGQSDSDADNSAITVDVFNASGETALAATVSEALTSDGFGTGITGNAESRTSTVVRHPPGEEANAEQVVGQLGSPATAEPDPNVPSGHVSVLLGTDYQGPDQLSGAKQLDLNGLAPAQAPEESDSSETNGGPGKITADGVPCVN</sequence>
<reference evidence="6 7" key="1">
    <citation type="submission" date="2019-03" db="EMBL/GenBank/DDBJ databases">
        <title>Genomic Encyclopedia of Type Strains, Phase IV (KMG-IV): sequencing the most valuable type-strain genomes for metagenomic binning, comparative biology and taxonomic classification.</title>
        <authorList>
            <person name="Goeker M."/>
        </authorList>
    </citation>
    <scope>NUCLEOTIDE SEQUENCE [LARGE SCALE GENOMIC DNA]</scope>
    <source>
        <strain evidence="6 7">DSM 45765</strain>
    </source>
</reference>
<keyword evidence="3" id="KW-1133">Transmembrane helix</keyword>
<evidence type="ECO:0000259" key="5">
    <source>
        <dbReference type="Pfam" id="PF13399"/>
    </source>
</evidence>
<feature type="domain" description="LytR/CpsA/Psr regulator C-terminal" evidence="5">
    <location>
        <begin position="468"/>
        <end position="552"/>
    </location>
</feature>
<dbReference type="Gene3D" id="3.30.70.2390">
    <property type="match status" value="1"/>
</dbReference>
<feature type="region of interest" description="Disordered" evidence="2">
    <location>
        <begin position="1"/>
        <end position="106"/>
    </location>
</feature>
<proteinExistence type="inferred from homology"/>
<feature type="transmembrane region" description="Helical" evidence="3">
    <location>
        <begin position="109"/>
        <end position="130"/>
    </location>
</feature>
<dbReference type="InterPro" id="IPR050922">
    <property type="entry name" value="LytR/CpsA/Psr_CW_biosynth"/>
</dbReference>
<gene>
    <name evidence="6" type="ORF">EV191_11374</name>
</gene>
<evidence type="ECO:0000256" key="3">
    <source>
        <dbReference type="SAM" id="Phobius"/>
    </source>
</evidence>
<organism evidence="6 7">
    <name type="scientific">Tamaricihabitans halophyticus</name>
    <dbReference type="NCBI Taxonomy" id="1262583"/>
    <lineage>
        <taxon>Bacteria</taxon>
        <taxon>Bacillati</taxon>
        <taxon>Actinomycetota</taxon>
        <taxon>Actinomycetes</taxon>
        <taxon>Pseudonocardiales</taxon>
        <taxon>Pseudonocardiaceae</taxon>
        <taxon>Tamaricihabitans</taxon>
    </lineage>
</organism>
<feature type="compositionally biased region" description="Low complexity" evidence="2">
    <location>
        <begin position="11"/>
        <end position="21"/>
    </location>
</feature>
<dbReference type="EMBL" id="SLXQ01000013">
    <property type="protein sequence ID" value="TCP46797.1"/>
    <property type="molecule type" value="Genomic_DNA"/>
</dbReference>
<dbReference type="Proteomes" id="UP000294911">
    <property type="component" value="Unassembled WGS sequence"/>
</dbReference>
<dbReference type="PANTHER" id="PTHR33392:SF6">
    <property type="entry name" value="POLYISOPRENYL-TEICHOIC ACID--PEPTIDOGLYCAN TEICHOIC ACID TRANSFERASE TAGU"/>
    <property type="match status" value="1"/>
</dbReference>
<keyword evidence="3" id="KW-0812">Transmembrane</keyword>